<feature type="compositionally biased region" description="Basic and acidic residues" evidence="1">
    <location>
        <begin position="99"/>
        <end position="112"/>
    </location>
</feature>
<comment type="caution">
    <text evidence="2">The sequence shown here is derived from an EMBL/GenBank/DDBJ whole genome shotgun (WGS) entry which is preliminary data.</text>
</comment>
<gene>
    <name evidence="2" type="ORF">CRG98_014875</name>
</gene>
<dbReference type="AlphaFoldDB" id="A0A2I0K9H9"/>
<dbReference type="EMBL" id="PGOL01000796">
    <property type="protein sequence ID" value="PKI64743.1"/>
    <property type="molecule type" value="Genomic_DNA"/>
</dbReference>
<accession>A0A2I0K9H9</accession>
<name>A0A2I0K9H9_PUNGR</name>
<protein>
    <submittedName>
        <fullName evidence="2">Uncharacterized protein</fullName>
    </submittedName>
</protein>
<evidence type="ECO:0000256" key="1">
    <source>
        <dbReference type="SAM" id="MobiDB-lite"/>
    </source>
</evidence>
<reference evidence="2 3" key="1">
    <citation type="submission" date="2017-11" db="EMBL/GenBank/DDBJ databases">
        <title>De-novo sequencing of pomegranate (Punica granatum L.) genome.</title>
        <authorList>
            <person name="Akparov Z."/>
            <person name="Amiraslanov A."/>
            <person name="Hajiyeva S."/>
            <person name="Abbasov M."/>
            <person name="Kaur K."/>
            <person name="Hamwieh A."/>
            <person name="Solovyev V."/>
            <person name="Salamov A."/>
            <person name="Braich B."/>
            <person name="Kosarev P."/>
            <person name="Mahmoud A."/>
            <person name="Hajiyev E."/>
            <person name="Babayeva S."/>
            <person name="Izzatullayeva V."/>
            <person name="Mammadov A."/>
            <person name="Mammadov A."/>
            <person name="Sharifova S."/>
            <person name="Ojaghi J."/>
            <person name="Eynullazada K."/>
            <person name="Bayramov B."/>
            <person name="Abdulazimova A."/>
            <person name="Shahmuradov I."/>
        </authorList>
    </citation>
    <scope>NUCLEOTIDE SEQUENCE [LARGE SCALE GENOMIC DNA]</scope>
    <source>
        <strain evidence="3">cv. AG2017</strain>
        <tissue evidence="2">Leaf</tissue>
    </source>
</reference>
<feature type="region of interest" description="Disordered" evidence="1">
    <location>
        <begin position="28"/>
        <end position="51"/>
    </location>
</feature>
<keyword evidence="3" id="KW-1185">Reference proteome</keyword>
<feature type="region of interest" description="Disordered" evidence="1">
    <location>
        <begin position="99"/>
        <end position="129"/>
    </location>
</feature>
<evidence type="ECO:0000313" key="2">
    <source>
        <dbReference type="EMBL" id="PKI64743.1"/>
    </source>
</evidence>
<sequence>MAREGAGDSSGYRRCFAVVDRDLTGAQSVGIGGNYRGSTGPGGSTGLGGSLGSMDYGGKVVSSRRLDGPRKFGRLNGPWRRLVGSRRFDKSRKFADSIDHGEKLKKSRRLDGPKSSMGHGGGSSSPRRFDLSRRFDESRRFVDSMDRVARFAGSRRLNWPRRLGRLNGPERRLVGSRRFNRSRWFDWPLEVCQLDGPRREGCRRLNRPRRFGRFNWPWRRLVESRRFDWPDEHRGRIVGSGGSTRPEGFADSQVLNASELSSTLVRGSSACRCSVLVCWARAVRVIGYRGCVGSGGCAKS</sequence>
<feature type="compositionally biased region" description="Gly residues" evidence="1">
    <location>
        <begin position="30"/>
        <end position="51"/>
    </location>
</feature>
<evidence type="ECO:0000313" key="3">
    <source>
        <dbReference type="Proteomes" id="UP000233551"/>
    </source>
</evidence>
<proteinExistence type="predicted"/>
<dbReference type="Proteomes" id="UP000233551">
    <property type="component" value="Unassembled WGS sequence"/>
</dbReference>
<organism evidence="2 3">
    <name type="scientific">Punica granatum</name>
    <name type="common">Pomegranate</name>
    <dbReference type="NCBI Taxonomy" id="22663"/>
    <lineage>
        <taxon>Eukaryota</taxon>
        <taxon>Viridiplantae</taxon>
        <taxon>Streptophyta</taxon>
        <taxon>Embryophyta</taxon>
        <taxon>Tracheophyta</taxon>
        <taxon>Spermatophyta</taxon>
        <taxon>Magnoliopsida</taxon>
        <taxon>eudicotyledons</taxon>
        <taxon>Gunneridae</taxon>
        <taxon>Pentapetalae</taxon>
        <taxon>rosids</taxon>
        <taxon>malvids</taxon>
        <taxon>Myrtales</taxon>
        <taxon>Lythraceae</taxon>
        <taxon>Punica</taxon>
    </lineage>
</organism>